<dbReference type="OrthoDB" id="9793824at2"/>
<dbReference type="PANTHER" id="PTHR36115">
    <property type="entry name" value="PROLINE-RICH ANTIGEN HOMOLOG-RELATED"/>
    <property type="match status" value="1"/>
</dbReference>
<gene>
    <name evidence="8" type="ORF">D8M04_16965</name>
</gene>
<dbReference type="PANTHER" id="PTHR36115:SF9">
    <property type="entry name" value="LMO1584 PROTEIN"/>
    <property type="match status" value="1"/>
</dbReference>
<evidence type="ECO:0000256" key="3">
    <source>
        <dbReference type="ARBA" id="ARBA00022692"/>
    </source>
</evidence>
<dbReference type="Proteomes" id="UP000270219">
    <property type="component" value="Unassembled WGS sequence"/>
</dbReference>
<feature type="transmembrane region" description="Helical" evidence="6">
    <location>
        <begin position="28"/>
        <end position="48"/>
    </location>
</feature>
<keyword evidence="9" id="KW-1185">Reference proteome</keyword>
<dbReference type="GO" id="GO:0005886">
    <property type="term" value="C:plasma membrane"/>
    <property type="evidence" value="ECO:0007669"/>
    <property type="project" value="UniProtKB-SubCell"/>
</dbReference>
<reference evidence="8 9" key="1">
    <citation type="submission" date="2018-10" db="EMBL/GenBank/DDBJ databases">
        <title>Oceanobacillus sp. YLB-02 draft genome.</title>
        <authorList>
            <person name="Yu L."/>
        </authorList>
    </citation>
    <scope>NUCLEOTIDE SEQUENCE [LARGE SCALE GENOMIC DNA]</scope>
    <source>
        <strain evidence="8 9">YLB-02</strain>
    </source>
</reference>
<organism evidence="8 9">
    <name type="scientific">Oceanobacillus piezotolerans</name>
    <dbReference type="NCBI Taxonomy" id="2448030"/>
    <lineage>
        <taxon>Bacteria</taxon>
        <taxon>Bacillati</taxon>
        <taxon>Bacillota</taxon>
        <taxon>Bacilli</taxon>
        <taxon>Bacillales</taxon>
        <taxon>Bacillaceae</taxon>
        <taxon>Oceanobacillus</taxon>
    </lineage>
</organism>
<protein>
    <submittedName>
        <fullName evidence="8">RDD family protein</fullName>
    </submittedName>
</protein>
<keyword evidence="4 6" id="KW-1133">Transmembrane helix</keyword>
<keyword evidence="5 6" id="KW-0472">Membrane</keyword>
<evidence type="ECO:0000256" key="1">
    <source>
        <dbReference type="ARBA" id="ARBA00004651"/>
    </source>
</evidence>
<comment type="subcellular location">
    <subcellularLocation>
        <location evidence="1">Cell membrane</location>
        <topology evidence="1">Multi-pass membrane protein</topology>
    </subcellularLocation>
</comment>
<name>A0A498DEE9_9BACI</name>
<sequence length="157" mass="18117">MSEDTSLTAPVAISENNNKKYAGFWMRFWAYLADLIIVFSINGLILSPFHLFGDMATYKIGLWTVTGILSTLVFYLYFVLMTKYFQQTLGKMIFGLKVIRTDGESLEWGNVIFREVVGRFLHRVFFICIVLYLVVGFTSEKEGIHDLIADTRVIFDR</sequence>
<evidence type="ECO:0000313" key="8">
    <source>
        <dbReference type="EMBL" id="RLL41759.1"/>
    </source>
</evidence>
<evidence type="ECO:0000256" key="5">
    <source>
        <dbReference type="ARBA" id="ARBA00023136"/>
    </source>
</evidence>
<feature type="transmembrane region" description="Helical" evidence="6">
    <location>
        <begin position="120"/>
        <end position="138"/>
    </location>
</feature>
<evidence type="ECO:0000313" key="9">
    <source>
        <dbReference type="Proteomes" id="UP000270219"/>
    </source>
</evidence>
<keyword evidence="3 6" id="KW-0812">Transmembrane</keyword>
<feature type="transmembrane region" description="Helical" evidence="6">
    <location>
        <begin position="60"/>
        <end position="80"/>
    </location>
</feature>
<comment type="caution">
    <text evidence="8">The sequence shown here is derived from an EMBL/GenBank/DDBJ whole genome shotgun (WGS) entry which is preliminary data.</text>
</comment>
<evidence type="ECO:0000256" key="6">
    <source>
        <dbReference type="SAM" id="Phobius"/>
    </source>
</evidence>
<dbReference type="EMBL" id="RCHR01000007">
    <property type="protein sequence ID" value="RLL41759.1"/>
    <property type="molecule type" value="Genomic_DNA"/>
</dbReference>
<keyword evidence="2" id="KW-1003">Cell membrane</keyword>
<dbReference type="InterPro" id="IPR010432">
    <property type="entry name" value="RDD"/>
</dbReference>
<evidence type="ECO:0000256" key="4">
    <source>
        <dbReference type="ARBA" id="ARBA00022989"/>
    </source>
</evidence>
<accession>A0A498DEE9</accession>
<evidence type="ECO:0000256" key="2">
    <source>
        <dbReference type="ARBA" id="ARBA00022475"/>
    </source>
</evidence>
<dbReference type="RefSeq" id="WP_121524599.1">
    <property type="nucleotide sequence ID" value="NZ_RCHR01000007.1"/>
</dbReference>
<evidence type="ECO:0000259" key="7">
    <source>
        <dbReference type="Pfam" id="PF06271"/>
    </source>
</evidence>
<dbReference type="Pfam" id="PF06271">
    <property type="entry name" value="RDD"/>
    <property type="match status" value="1"/>
</dbReference>
<feature type="domain" description="RDD" evidence="7">
    <location>
        <begin position="21"/>
        <end position="149"/>
    </location>
</feature>
<dbReference type="AlphaFoldDB" id="A0A498DEE9"/>
<proteinExistence type="predicted"/>
<dbReference type="InterPro" id="IPR051791">
    <property type="entry name" value="Pra-immunoreactive"/>
</dbReference>